<evidence type="ECO:0000313" key="3">
    <source>
        <dbReference type="EMBL" id="KAA8825665.1"/>
    </source>
</evidence>
<keyword evidence="2" id="KW-0732">Signal</keyword>
<dbReference type="RefSeq" id="WP_150380128.1">
    <property type="nucleotide sequence ID" value="NZ_RZUH01000014.1"/>
</dbReference>
<keyword evidence="1" id="KW-0472">Membrane</keyword>
<feature type="chain" id="PRO_5024355302" evidence="2">
    <location>
        <begin position="28"/>
        <end position="185"/>
    </location>
</feature>
<dbReference type="Proteomes" id="UP000410049">
    <property type="component" value="Unassembled WGS sequence"/>
</dbReference>
<name>A0A5M9ZGH2_9BIFI</name>
<accession>A0A5M9ZGH2</accession>
<protein>
    <submittedName>
        <fullName evidence="3">Uncharacterized protein</fullName>
    </submittedName>
</protein>
<organism evidence="3 4">
    <name type="scientific">Bifidobacterium myosotis</name>
    <dbReference type="NCBI Taxonomy" id="1630166"/>
    <lineage>
        <taxon>Bacteria</taxon>
        <taxon>Bacillati</taxon>
        <taxon>Actinomycetota</taxon>
        <taxon>Actinomycetes</taxon>
        <taxon>Bifidobacteriales</taxon>
        <taxon>Bifidobacteriaceae</taxon>
        <taxon>Bifidobacterium</taxon>
    </lineage>
</organism>
<reference evidence="3 4" key="1">
    <citation type="journal article" date="2019" name="Syst. Appl. Microbiol.">
        <title>Characterization of Bifidobacterium species in feaces of the Egyptian fruit bat: Description of B. vespertilionis sp. nov. and B. rousetti sp. nov.</title>
        <authorList>
            <person name="Modesto M."/>
            <person name="Satti M."/>
            <person name="Watanabe K."/>
            <person name="Puglisi E."/>
            <person name="Morelli L."/>
            <person name="Huang C.-H."/>
            <person name="Liou J.-S."/>
            <person name="Miyashita M."/>
            <person name="Tamura T."/>
            <person name="Saito S."/>
            <person name="Mori K."/>
            <person name="Huang L."/>
            <person name="Sciavilla P."/>
            <person name="Sandri C."/>
            <person name="Spiezio C."/>
            <person name="Vitali F."/>
            <person name="Cavalieri D."/>
            <person name="Perpetuini G."/>
            <person name="Tofalo R."/>
            <person name="Bonetti A."/>
            <person name="Arita M."/>
            <person name="Mattarelli P."/>
        </authorList>
    </citation>
    <scope>NUCLEOTIDE SEQUENCE [LARGE SCALE GENOMIC DNA]</scope>
    <source>
        <strain evidence="3 4">RST17</strain>
    </source>
</reference>
<proteinExistence type="predicted"/>
<evidence type="ECO:0000256" key="2">
    <source>
        <dbReference type="SAM" id="SignalP"/>
    </source>
</evidence>
<feature type="signal peptide" evidence="2">
    <location>
        <begin position="1"/>
        <end position="27"/>
    </location>
</feature>
<evidence type="ECO:0000256" key="1">
    <source>
        <dbReference type="SAM" id="Phobius"/>
    </source>
</evidence>
<sequence length="185" mass="19028">MKKISAMFAVIAALLFSVFAFTPSAMADPTPYSASISASANADGTATVTVTLDEATYNAGYQYVGAQVNDANISNVTLAAEKTYGWWQVSSARTATFKLSTLNCTDTTIEVLAAKDTQGGSAREVGETTVSFPATCNVVESAVASKGAASNEVAKTGVSVMPYAVAVVLLAVAGGALFVMRKNAR</sequence>
<keyword evidence="1" id="KW-0812">Transmembrane</keyword>
<comment type="caution">
    <text evidence="3">The sequence shown here is derived from an EMBL/GenBank/DDBJ whole genome shotgun (WGS) entry which is preliminary data.</text>
</comment>
<dbReference type="AlphaFoldDB" id="A0A5M9ZGH2"/>
<feature type="transmembrane region" description="Helical" evidence="1">
    <location>
        <begin position="160"/>
        <end position="180"/>
    </location>
</feature>
<keyword evidence="1" id="KW-1133">Transmembrane helix</keyword>
<evidence type="ECO:0000313" key="4">
    <source>
        <dbReference type="Proteomes" id="UP000410049"/>
    </source>
</evidence>
<gene>
    <name evidence="3" type="ORF">EMO91_11935</name>
</gene>
<dbReference type="EMBL" id="RZUH01000014">
    <property type="protein sequence ID" value="KAA8825665.1"/>
    <property type="molecule type" value="Genomic_DNA"/>
</dbReference>